<dbReference type="EC" id="1.-.-.-" evidence="3"/>
<dbReference type="PANTHER" id="PTHR43364:SF4">
    <property type="entry name" value="NAD(P)-LINKED OXIDOREDUCTASE SUPERFAMILY PROTEIN"/>
    <property type="match status" value="1"/>
</dbReference>
<dbReference type="OrthoDB" id="9768793at2"/>
<evidence type="ECO:0000313" key="3">
    <source>
        <dbReference type="EMBL" id="CCH73761.1"/>
    </source>
</evidence>
<comment type="caution">
    <text evidence="3">The sequence shown here is derived from an EMBL/GenBank/DDBJ whole genome shotgun (WGS) entry which is preliminary data.</text>
</comment>
<reference evidence="3 4" key="1">
    <citation type="journal article" date="2013" name="ISME J.">
        <title>A metabolic model for members of the genus Tetrasphaera involved in enhanced biological phosphorus removal.</title>
        <authorList>
            <person name="Kristiansen R."/>
            <person name="Nguyen H.T.T."/>
            <person name="Saunders A.M."/>
            <person name="Nielsen J.L."/>
            <person name="Wimmer R."/>
            <person name="Le V.Q."/>
            <person name="McIlroy S.J."/>
            <person name="Petrovski S."/>
            <person name="Seviour R.J."/>
            <person name="Calteau A."/>
            <person name="Nielsen K.L."/>
            <person name="Nielsen P.H."/>
        </authorList>
    </citation>
    <scope>NUCLEOTIDE SEQUENCE [LARGE SCALE GENOMIC DNA]</scope>
    <source>
        <strain evidence="3 4">Ben110</strain>
    </source>
</reference>
<gene>
    <name evidence="3" type="ORF">BN11_3220007</name>
</gene>
<evidence type="ECO:0000259" key="2">
    <source>
        <dbReference type="Pfam" id="PF00248"/>
    </source>
</evidence>
<name>W6JYF8_9MICO</name>
<dbReference type="PANTHER" id="PTHR43364">
    <property type="entry name" value="NADH-SPECIFIC METHYLGLYOXAL REDUCTASE-RELATED"/>
    <property type="match status" value="1"/>
</dbReference>
<dbReference type="EMBL" id="CAJA01000249">
    <property type="protein sequence ID" value="CCH73761.1"/>
    <property type="molecule type" value="Genomic_DNA"/>
</dbReference>
<evidence type="ECO:0000313" key="4">
    <source>
        <dbReference type="Proteomes" id="UP000035763"/>
    </source>
</evidence>
<dbReference type="Gene3D" id="3.20.20.100">
    <property type="entry name" value="NADP-dependent oxidoreductase domain"/>
    <property type="match status" value="1"/>
</dbReference>
<dbReference type="InterPro" id="IPR020471">
    <property type="entry name" value="AKR"/>
</dbReference>
<dbReference type="PRINTS" id="PR00069">
    <property type="entry name" value="ALDKETRDTASE"/>
</dbReference>
<dbReference type="STRING" id="1193182.BN11_3220007"/>
<proteinExistence type="predicted"/>
<dbReference type="SUPFAM" id="SSF51430">
    <property type="entry name" value="NAD(P)-linked oxidoreductase"/>
    <property type="match status" value="1"/>
</dbReference>
<keyword evidence="4" id="KW-1185">Reference proteome</keyword>
<dbReference type="InterPro" id="IPR050523">
    <property type="entry name" value="AKR_Detox_Biosynth"/>
</dbReference>
<dbReference type="Pfam" id="PF00248">
    <property type="entry name" value="Aldo_ket_red"/>
    <property type="match status" value="1"/>
</dbReference>
<dbReference type="AlphaFoldDB" id="W6JYF8"/>
<dbReference type="GO" id="GO:0016491">
    <property type="term" value="F:oxidoreductase activity"/>
    <property type="evidence" value="ECO:0007669"/>
    <property type="project" value="UniProtKB-KW"/>
</dbReference>
<evidence type="ECO:0000256" key="1">
    <source>
        <dbReference type="ARBA" id="ARBA00023002"/>
    </source>
</evidence>
<dbReference type="InterPro" id="IPR023210">
    <property type="entry name" value="NADP_OxRdtase_dom"/>
</dbReference>
<keyword evidence="1 3" id="KW-0560">Oxidoreductase</keyword>
<sequence>MRYASVDIGKQVSQIGLGTWQFGSKEWGYGPDYDEREAAAIVRRAVELGVTVFDTAEIYGMGRSERILGAALRAAGADVEGLVIATKLFPVLPIAPVVQQRALASAHRLGVRRLDLYQVHQPNPLVKDGTTMRGMSALIDVGVVGHAGVSNYSLERWQAADRALAEASPGSGRVVLSNQVQYSLVQRAPERDLIPFAETNGRMVMAYSPLGQGLLSGRFAPGDRVSGVRRANPHFLPDNLTALAPLLDVLRDVASTRQVKPSQVALAWTIRHRCVVAIPGASSVEQLESNVATAELELTPDEITAIDEAAATYRPTTGLAAAPAVAKAMLRSRT</sequence>
<dbReference type="RefSeq" id="WP_048699397.1">
    <property type="nucleotide sequence ID" value="NZ_HG764815.1"/>
</dbReference>
<accession>W6JYF8</accession>
<protein>
    <submittedName>
        <fullName evidence="3">Putative enzyme</fullName>
        <ecNumber evidence="3">1.-.-.-</ecNumber>
    </submittedName>
</protein>
<organism evidence="3 4">
    <name type="scientific">Nostocoides australiense Ben110</name>
    <dbReference type="NCBI Taxonomy" id="1193182"/>
    <lineage>
        <taxon>Bacteria</taxon>
        <taxon>Bacillati</taxon>
        <taxon>Actinomycetota</taxon>
        <taxon>Actinomycetes</taxon>
        <taxon>Micrococcales</taxon>
        <taxon>Intrasporangiaceae</taxon>
        <taxon>Nostocoides</taxon>
    </lineage>
</organism>
<dbReference type="InterPro" id="IPR036812">
    <property type="entry name" value="NAD(P)_OxRdtase_dom_sf"/>
</dbReference>
<feature type="domain" description="NADP-dependent oxidoreductase" evidence="2">
    <location>
        <begin position="15"/>
        <end position="310"/>
    </location>
</feature>
<dbReference type="Proteomes" id="UP000035763">
    <property type="component" value="Unassembled WGS sequence"/>
</dbReference>